<dbReference type="InterPro" id="IPR057106">
    <property type="entry name" value="NXPE4_C"/>
</dbReference>
<evidence type="ECO:0000313" key="3">
    <source>
        <dbReference type="Proteomes" id="UP000230750"/>
    </source>
</evidence>
<dbReference type="Proteomes" id="UP000230750">
    <property type="component" value="Unassembled WGS sequence"/>
</dbReference>
<evidence type="ECO:0000259" key="1">
    <source>
        <dbReference type="Pfam" id="PF24536"/>
    </source>
</evidence>
<name>A0A2G8K998_STIJA</name>
<accession>A0A2G8K998</accession>
<gene>
    <name evidence="2" type="ORF">BSL78_18548</name>
</gene>
<keyword evidence="3" id="KW-1185">Reference proteome</keyword>
<comment type="caution">
    <text evidence="2">The sequence shown here is derived from an EMBL/GenBank/DDBJ whole genome shotgun (WGS) entry which is preliminary data.</text>
</comment>
<evidence type="ECO:0000313" key="2">
    <source>
        <dbReference type="EMBL" id="PIK44588.1"/>
    </source>
</evidence>
<protein>
    <submittedName>
        <fullName evidence="2">Putative NXPE family member 3-like isoform X1</fullName>
    </submittedName>
</protein>
<proteinExistence type="predicted"/>
<dbReference type="AlphaFoldDB" id="A0A2G8K998"/>
<dbReference type="STRING" id="307972.A0A2G8K998"/>
<sequence>MELSYCTMNGTPAGMHISGHFFQNKWYPNDCRVVDFSVDTGMKCLSHKTVVFLGDSTIRQVFEYVKDYYKRYLVQLPLPEGAIKGHGPVELKNVKDKISIKYHFHGLPSSGTGLVLRTDYIEYIVDRINSMKDGCEVVYVLSLWAHFIATGKIFYVRRLLAIKQAVTDFLDRCPRSKVIIKGANTKDHPTVWIAIVSSEWNIVQHELELRKIFRDEKRVGFIDAFDITRIVKEILNRILTYICKTNQ</sequence>
<dbReference type="EMBL" id="MRZV01000767">
    <property type="protein sequence ID" value="PIK44588.1"/>
    <property type="molecule type" value="Genomic_DNA"/>
</dbReference>
<dbReference type="OrthoDB" id="8675562at2759"/>
<dbReference type="PANTHER" id="PTHR16165">
    <property type="entry name" value="NXPE FAMILY MEMBER"/>
    <property type="match status" value="1"/>
</dbReference>
<dbReference type="PANTHER" id="PTHR16165:SF5">
    <property type="entry name" value="NXPE FAMILY MEMBER 3"/>
    <property type="match status" value="1"/>
</dbReference>
<organism evidence="2 3">
    <name type="scientific">Stichopus japonicus</name>
    <name type="common">Sea cucumber</name>
    <dbReference type="NCBI Taxonomy" id="307972"/>
    <lineage>
        <taxon>Eukaryota</taxon>
        <taxon>Metazoa</taxon>
        <taxon>Echinodermata</taxon>
        <taxon>Eleutherozoa</taxon>
        <taxon>Echinozoa</taxon>
        <taxon>Holothuroidea</taxon>
        <taxon>Aspidochirotacea</taxon>
        <taxon>Aspidochirotida</taxon>
        <taxon>Stichopodidae</taxon>
        <taxon>Apostichopus</taxon>
    </lineage>
</organism>
<feature type="domain" description="NXPE C-terminal" evidence="1">
    <location>
        <begin position="26"/>
        <end position="230"/>
    </location>
</feature>
<dbReference type="Pfam" id="PF24536">
    <property type="entry name" value="NXPE4_C"/>
    <property type="match status" value="1"/>
</dbReference>
<reference evidence="2 3" key="1">
    <citation type="journal article" date="2017" name="PLoS Biol.">
        <title>The sea cucumber genome provides insights into morphological evolution and visceral regeneration.</title>
        <authorList>
            <person name="Zhang X."/>
            <person name="Sun L."/>
            <person name="Yuan J."/>
            <person name="Sun Y."/>
            <person name="Gao Y."/>
            <person name="Zhang L."/>
            <person name="Li S."/>
            <person name="Dai H."/>
            <person name="Hamel J.F."/>
            <person name="Liu C."/>
            <person name="Yu Y."/>
            <person name="Liu S."/>
            <person name="Lin W."/>
            <person name="Guo K."/>
            <person name="Jin S."/>
            <person name="Xu P."/>
            <person name="Storey K.B."/>
            <person name="Huan P."/>
            <person name="Zhang T."/>
            <person name="Zhou Y."/>
            <person name="Zhang J."/>
            <person name="Lin C."/>
            <person name="Li X."/>
            <person name="Xing L."/>
            <person name="Huo D."/>
            <person name="Sun M."/>
            <person name="Wang L."/>
            <person name="Mercier A."/>
            <person name="Li F."/>
            <person name="Yang H."/>
            <person name="Xiang J."/>
        </authorList>
    </citation>
    <scope>NUCLEOTIDE SEQUENCE [LARGE SCALE GENOMIC DNA]</scope>
    <source>
        <strain evidence="2">Shaxun</strain>
        <tissue evidence="2">Muscle</tissue>
    </source>
</reference>